<organism evidence="2">
    <name type="scientific">Hexamita inflata</name>
    <dbReference type="NCBI Taxonomy" id="28002"/>
    <lineage>
        <taxon>Eukaryota</taxon>
        <taxon>Metamonada</taxon>
        <taxon>Diplomonadida</taxon>
        <taxon>Hexamitidae</taxon>
        <taxon>Hexamitinae</taxon>
        <taxon>Hexamita</taxon>
    </lineage>
</organism>
<proteinExistence type="predicted"/>
<keyword evidence="4" id="KW-1185">Reference proteome</keyword>
<comment type="caution">
    <text evidence="2">The sequence shown here is derived from an EMBL/GenBank/DDBJ whole genome shotgun (WGS) entry which is preliminary data.</text>
</comment>
<keyword evidence="1" id="KW-1133">Transmembrane helix</keyword>
<reference evidence="3 4" key="2">
    <citation type="submission" date="2024-07" db="EMBL/GenBank/DDBJ databases">
        <authorList>
            <person name="Akdeniz Z."/>
        </authorList>
    </citation>
    <scope>NUCLEOTIDE SEQUENCE [LARGE SCALE GENOMIC DNA]</scope>
</reference>
<accession>A0AA86V5V3</accession>
<protein>
    <submittedName>
        <fullName evidence="3">Hypothetical_protein</fullName>
    </submittedName>
</protein>
<dbReference type="EMBL" id="CATOUU010001178">
    <property type="protein sequence ID" value="CAI9977457.1"/>
    <property type="molecule type" value="Genomic_DNA"/>
</dbReference>
<reference evidence="2" key="1">
    <citation type="submission" date="2023-06" db="EMBL/GenBank/DDBJ databases">
        <authorList>
            <person name="Kurt Z."/>
        </authorList>
    </citation>
    <scope>NUCLEOTIDE SEQUENCE</scope>
</reference>
<dbReference type="AlphaFoldDB" id="A0AA86V5V3"/>
<feature type="transmembrane region" description="Helical" evidence="1">
    <location>
        <begin position="53"/>
        <end position="72"/>
    </location>
</feature>
<gene>
    <name evidence="3" type="ORF">HINF_LOCUS56786</name>
    <name evidence="2" type="ORF">HINF_LOCUS65102</name>
</gene>
<dbReference type="EMBL" id="CAXDID020000309">
    <property type="protein sequence ID" value="CAL6074574.1"/>
    <property type="molecule type" value="Genomic_DNA"/>
</dbReference>
<evidence type="ECO:0000313" key="4">
    <source>
        <dbReference type="Proteomes" id="UP001642409"/>
    </source>
</evidence>
<dbReference type="Proteomes" id="UP001642409">
    <property type="component" value="Unassembled WGS sequence"/>
</dbReference>
<evidence type="ECO:0000313" key="2">
    <source>
        <dbReference type="EMBL" id="CAI9977457.1"/>
    </source>
</evidence>
<keyword evidence="1" id="KW-0812">Transmembrane</keyword>
<sequence length="190" mass="21220">MRHYQRVIVTPMSVFNKPYPARIMSYLCIACLVVGIVLMIISSTAEKAKQLGFIAGGAFVIVTGLALGVVSMQSCRVVQSVKYIMMPCCMSETDRKTLEEQAMARTPMLNGVPVVLSHQQVRVMNQYQMNQEQVQMNFQQQQSGQVQVQPNVLVQPMIQGVPQQFVNYQQNAQQPAQITAPVQVEISPLM</sequence>
<name>A0AA86V5V3_9EUKA</name>
<feature type="transmembrane region" description="Helical" evidence="1">
    <location>
        <begin position="23"/>
        <end position="41"/>
    </location>
</feature>
<evidence type="ECO:0000313" key="3">
    <source>
        <dbReference type="EMBL" id="CAL6074574.1"/>
    </source>
</evidence>
<evidence type="ECO:0000256" key="1">
    <source>
        <dbReference type="SAM" id="Phobius"/>
    </source>
</evidence>
<keyword evidence="1" id="KW-0472">Membrane</keyword>